<proteinExistence type="predicted"/>
<dbReference type="GeneID" id="89953875"/>
<reference evidence="1 2" key="1">
    <citation type="submission" date="2022-11" db="EMBL/GenBank/DDBJ databases">
        <title>Mucor velutinosus strain NIH1002 WGS.</title>
        <authorList>
            <person name="Subramanian P."/>
            <person name="Mullikin J.C."/>
            <person name="Segre J.A."/>
            <person name="Zelazny A.M."/>
        </authorList>
    </citation>
    <scope>NUCLEOTIDE SEQUENCE [LARGE SCALE GENOMIC DNA]</scope>
    <source>
        <strain evidence="1 2">NIH1002</strain>
    </source>
</reference>
<gene>
    <name evidence="1" type="ORF">ATC70_010189</name>
</gene>
<dbReference type="AlphaFoldDB" id="A0AAN7DS20"/>
<keyword evidence="2" id="KW-1185">Reference proteome</keyword>
<evidence type="ECO:0000313" key="2">
    <source>
        <dbReference type="Proteomes" id="UP001304243"/>
    </source>
</evidence>
<name>A0AAN7DS20_9FUNG</name>
<organism evidence="1 2">
    <name type="scientific">Mucor velutinosus</name>
    <dbReference type="NCBI Taxonomy" id="708070"/>
    <lineage>
        <taxon>Eukaryota</taxon>
        <taxon>Fungi</taxon>
        <taxon>Fungi incertae sedis</taxon>
        <taxon>Mucoromycota</taxon>
        <taxon>Mucoromycotina</taxon>
        <taxon>Mucoromycetes</taxon>
        <taxon>Mucorales</taxon>
        <taxon>Mucorineae</taxon>
        <taxon>Mucoraceae</taxon>
        <taxon>Mucor</taxon>
    </lineage>
</organism>
<comment type="caution">
    <text evidence="1">The sequence shown here is derived from an EMBL/GenBank/DDBJ whole genome shotgun (WGS) entry which is preliminary data.</text>
</comment>
<accession>A0AAN7DS20</accession>
<sequence length="255" mass="29558">MSTIITQVKRLKQHQHRVHIPETLHLNLRGTRIDIDRNTLRSMPETVRRALFPRGLVKDTKEHKSEFDPVMLAHMLKFLRTEKTRFQTRHSQFNEDAYLAHAVVSGIPLNPLLTKQGIVVLLEELVCFVICENSSSIKQRSLKLLLDQDSIFDTSNGNHSQQDSHWLDLLRLAGFGLEDKWQVRSQQPNMSCIHSLALASIDYDDRLRIGQRTMVYHSSPTTRCWWNKAIVPVGNGNETCKLWCRRTWTIEVVLV</sequence>
<dbReference type="SUPFAM" id="SSF54695">
    <property type="entry name" value="POZ domain"/>
    <property type="match status" value="1"/>
</dbReference>
<dbReference type="EMBL" id="JASEJX010000012">
    <property type="protein sequence ID" value="KAK4519945.1"/>
    <property type="molecule type" value="Genomic_DNA"/>
</dbReference>
<dbReference type="InterPro" id="IPR011333">
    <property type="entry name" value="SKP1/BTB/POZ_sf"/>
</dbReference>
<evidence type="ECO:0000313" key="1">
    <source>
        <dbReference type="EMBL" id="KAK4519945.1"/>
    </source>
</evidence>
<dbReference type="Proteomes" id="UP001304243">
    <property type="component" value="Unassembled WGS sequence"/>
</dbReference>
<protein>
    <submittedName>
        <fullName evidence="1">Uncharacterized protein</fullName>
    </submittedName>
</protein>
<dbReference type="RefSeq" id="XP_064686611.1">
    <property type="nucleotide sequence ID" value="XM_064829409.1"/>
</dbReference>
<dbReference type="Gene3D" id="3.30.710.10">
    <property type="entry name" value="Potassium Channel Kv1.1, Chain A"/>
    <property type="match status" value="1"/>
</dbReference>